<feature type="region of interest" description="Disordered" evidence="3">
    <location>
        <begin position="65"/>
        <end position="100"/>
    </location>
</feature>
<evidence type="ECO:0000256" key="3">
    <source>
        <dbReference type="SAM" id="MobiDB-lite"/>
    </source>
</evidence>
<dbReference type="AlphaFoldDB" id="A0A7S2WJC7"/>
<protein>
    <submittedName>
        <fullName evidence="4">Uncharacterized protein</fullName>
    </submittedName>
</protein>
<keyword evidence="2" id="KW-0677">Repeat</keyword>
<proteinExistence type="predicted"/>
<dbReference type="EMBL" id="HBHK01016791">
    <property type="protein sequence ID" value="CAD9690231.1"/>
    <property type="molecule type" value="Transcribed_RNA"/>
</dbReference>
<keyword evidence="1" id="KW-0433">Leucine-rich repeat</keyword>
<dbReference type="GO" id="GO:0005737">
    <property type="term" value="C:cytoplasm"/>
    <property type="evidence" value="ECO:0007669"/>
    <property type="project" value="TreeGrafter"/>
</dbReference>
<dbReference type="InterPro" id="IPR001611">
    <property type="entry name" value="Leu-rich_rpt"/>
</dbReference>
<feature type="compositionally biased region" description="Polar residues" evidence="3">
    <location>
        <begin position="437"/>
        <end position="457"/>
    </location>
</feature>
<feature type="compositionally biased region" description="Gly residues" evidence="3">
    <location>
        <begin position="1"/>
        <end position="12"/>
    </location>
</feature>
<organism evidence="4">
    <name type="scientific">Mucochytrium quahogii</name>
    <dbReference type="NCBI Taxonomy" id="96639"/>
    <lineage>
        <taxon>Eukaryota</taxon>
        <taxon>Sar</taxon>
        <taxon>Stramenopiles</taxon>
        <taxon>Bigyra</taxon>
        <taxon>Labyrinthulomycetes</taxon>
        <taxon>Thraustochytrida</taxon>
        <taxon>Thraustochytriidae</taxon>
        <taxon>Mucochytrium</taxon>
    </lineage>
</organism>
<evidence type="ECO:0000256" key="2">
    <source>
        <dbReference type="ARBA" id="ARBA00022737"/>
    </source>
</evidence>
<dbReference type="Gene3D" id="3.80.10.10">
    <property type="entry name" value="Ribonuclease Inhibitor"/>
    <property type="match status" value="2"/>
</dbReference>
<dbReference type="PROSITE" id="PS51450">
    <property type="entry name" value="LRR"/>
    <property type="match status" value="2"/>
</dbReference>
<reference evidence="4" key="1">
    <citation type="submission" date="2021-01" db="EMBL/GenBank/DDBJ databases">
        <authorList>
            <person name="Corre E."/>
            <person name="Pelletier E."/>
            <person name="Niang G."/>
            <person name="Scheremetjew M."/>
            <person name="Finn R."/>
            <person name="Kale V."/>
            <person name="Holt S."/>
            <person name="Cochrane G."/>
            <person name="Meng A."/>
            <person name="Brown T."/>
            <person name="Cohen L."/>
        </authorList>
    </citation>
    <scope>NUCLEOTIDE SEQUENCE</scope>
    <source>
        <strain evidence="4">NY070348D</strain>
    </source>
</reference>
<name>A0A7S2WJC7_9STRA</name>
<accession>A0A7S2WJC7</accession>
<evidence type="ECO:0000313" key="4">
    <source>
        <dbReference type="EMBL" id="CAD9690231.1"/>
    </source>
</evidence>
<feature type="region of interest" description="Disordered" evidence="3">
    <location>
        <begin position="1"/>
        <end position="35"/>
    </location>
</feature>
<gene>
    <name evidence="4" type="ORF">QSP1433_LOCUS10542</name>
</gene>
<dbReference type="SMART" id="SM00365">
    <property type="entry name" value="LRR_SD22"/>
    <property type="match status" value="3"/>
</dbReference>
<dbReference type="PANTHER" id="PTHR15454">
    <property type="entry name" value="NISCHARIN RELATED"/>
    <property type="match status" value="1"/>
</dbReference>
<feature type="region of interest" description="Disordered" evidence="3">
    <location>
        <begin position="399"/>
        <end position="457"/>
    </location>
</feature>
<sequence>MFGSGRWMGGGNTASRSAPGAGRRKRTVYDHPGFGVRGDELEETYEWTSGDESLSHMLFARSHGEQHRGHGSLVSKESQSVALRRKGHGSTRGRGEEEESTKRFDLKGRCVHQKDVVKALATIEHSAQVVDLSMNNLERVTFVPVQVCVLSLAKNCLTTLRDLESLVCLQELDVSFNKLETLSGLFNSAQTLVTINACHNKLKCVDGLETMFKLKHLDVSHNRVEKISMLRSLSCNLNLTELRLSDNPVAATARFRQVIMDLNPSLVLLDGLMVSSSPMVGAGQGRNWTYSSLYSSRKQARENPPDEYEGRLVEEHEYERLVSGNEYRIKTPERKPAKKKKTPTSAPPATRTSYSALDRIAHSGKRPFDEDTRDELLNVTFDNEFEEPAARFIVEQLRQEQDPPQRAYTSSIESPPPPTRTENNRSRTGPRTKTGRQKQVTRLSSNRPTPGQNVDINTGLSEDVTRKLRQLIDKKKQSLQTLTNALAKYH</sequence>
<feature type="compositionally biased region" description="Low complexity" evidence="3">
    <location>
        <begin position="343"/>
        <end position="353"/>
    </location>
</feature>
<feature type="region of interest" description="Disordered" evidence="3">
    <location>
        <begin position="323"/>
        <end position="357"/>
    </location>
</feature>
<dbReference type="SUPFAM" id="SSF52058">
    <property type="entry name" value="L domain-like"/>
    <property type="match status" value="1"/>
</dbReference>
<dbReference type="InterPro" id="IPR032675">
    <property type="entry name" value="LRR_dom_sf"/>
</dbReference>
<evidence type="ECO:0000256" key="1">
    <source>
        <dbReference type="ARBA" id="ARBA00022614"/>
    </source>
</evidence>